<accession>A0A9W4GP23</accession>
<evidence type="ECO:0000259" key="4">
    <source>
        <dbReference type="Pfam" id="PF03088"/>
    </source>
</evidence>
<dbReference type="InterPro" id="IPR011042">
    <property type="entry name" value="6-blade_b-propeller_TolB-like"/>
</dbReference>
<evidence type="ECO:0000313" key="6">
    <source>
        <dbReference type="Proteomes" id="UP001152519"/>
    </source>
</evidence>
<evidence type="ECO:0000313" key="5">
    <source>
        <dbReference type="EMBL" id="CAG6391933.1"/>
    </source>
</evidence>
<protein>
    <submittedName>
        <fullName evidence="5">Strictosidine synthase</fullName>
    </submittedName>
</protein>
<evidence type="ECO:0000256" key="1">
    <source>
        <dbReference type="ARBA" id="ARBA00009191"/>
    </source>
</evidence>
<name>A0A9W4GP23_9ACTN</name>
<dbReference type="EMBL" id="CAJSLV010000042">
    <property type="protein sequence ID" value="CAG6391933.1"/>
    <property type="molecule type" value="Genomic_DNA"/>
</dbReference>
<keyword evidence="6" id="KW-1185">Reference proteome</keyword>
<organism evidence="5 6">
    <name type="scientific">Actinacidiphila cocklensis</name>
    <dbReference type="NCBI Taxonomy" id="887465"/>
    <lineage>
        <taxon>Bacteria</taxon>
        <taxon>Bacillati</taxon>
        <taxon>Actinomycetota</taxon>
        <taxon>Actinomycetes</taxon>
        <taxon>Kitasatosporales</taxon>
        <taxon>Streptomycetaceae</taxon>
        <taxon>Actinacidiphila</taxon>
    </lineage>
</organism>
<dbReference type="Proteomes" id="UP001152519">
    <property type="component" value="Unassembled WGS sequence"/>
</dbReference>
<keyword evidence="3" id="KW-0325">Glycoprotein</keyword>
<dbReference type="GO" id="GO:0012505">
    <property type="term" value="C:endomembrane system"/>
    <property type="evidence" value="ECO:0007669"/>
    <property type="project" value="TreeGrafter"/>
</dbReference>
<comment type="caution">
    <text evidence="5">The sequence shown here is derived from an EMBL/GenBank/DDBJ whole genome shotgun (WGS) entry which is preliminary data.</text>
</comment>
<sequence length="306" mass="32961">MTLLRRIPVPGTGPEDVVTDNDGTLYTGLDDGSILAVDVETASVRPVAHTGGRPLGLHRLPDGRLLVCDAQRGLLRMDPGSGHMETLLTEVRGERLTFCSNAATAADGTTYVSDSSRRFGLDHWKGDLLEHSGTGRLVRLSPGEEPEVVLDGLQFANGVTLAADGSFVAVAESGGYRVRRVHLTGPRAGQADTLIGDLPGFPDNLSTGPDGLIWIAMAAPRDPLLDQLHRSHPVLRQALWRVPQRLQPDARPTAWALAVDAEGRIVHDMQRNDLHYRMVTSACASGGRLYLGSLVENALLEIDLPR</sequence>
<evidence type="ECO:0000256" key="3">
    <source>
        <dbReference type="ARBA" id="ARBA00023180"/>
    </source>
</evidence>
<dbReference type="PANTHER" id="PTHR10426:SF88">
    <property type="entry name" value="ADIPOCYTE PLASMA MEMBRANE-ASSOCIATED PROTEIN HEMOMUCIN-RELATED"/>
    <property type="match status" value="1"/>
</dbReference>
<dbReference type="Pfam" id="PF03088">
    <property type="entry name" value="Str_synth"/>
    <property type="match status" value="1"/>
</dbReference>
<comment type="similarity">
    <text evidence="1">Belongs to the strictosidine synthase family.</text>
</comment>
<gene>
    <name evidence="5" type="ORF">SCOCK_140131</name>
</gene>
<dbReference type="GO" id="GO:0016787">
    <property type="term" value="F:hydrolase activity"/>
    <property type="evidence" value="ECO:0007669"/>
    <property type="project" value="TreeGrafter"/>
</dbReference>
<feature type="domain" description="Strictosidine synthase conserved region" evidence="4">
    <location>
        <begin position="107"/>
        <end position="184"/>
    </location>
</feature>
<dbReference type="PANTHER" id="PTHR10426">
    <property type="entry name" value="STRICTOSIDINE SYNTHASE-RELATED"/>
    <property type="match status" value="1"/>
</dbReference>
<dbReference type="InterPro" id="IPR018119">
    <property type="entry name" value="Strictosidine_synth_cons-reg"/>
</dbReference>
<dbReference type="SUPFAM" id="SSF63829">
    <property type="entry name" value="Calcium-dependent phosphotriesterase"/>
    <property type="match status" value="1"/>
</dbReference>
<dbReference type="RefSeq" id="WP_251485896.1">
    <property type="nucleotide sequence ID" value="NZ_CAJSLV010000042.1"/>
</dbReference>
<dbReference type="Pfam" id="PF20067">
    <property type="entry name" value="SSL_N"/>
    <property type="match status" value="1"/>
</dbReference>
<evidence type="ECO:0000256" key="2">
    <source>
        <dbReference type="ARBA" id="ARBA00022553"/>
    </source>
</evidence>
<keyword evidence="2" id="KW-0597">Phosphoprotein</keyword>
<dbReference type="Gene3D" id="2.120.10.30">
    <property type="entry name" value="TolB, C-terminal domain"/>
    <property type="match status" value="1"/>
</dbReference>
<proteinExistence type="inferred from homology"/>
<dbReference type="AlphaFoldDB" id="A0A9W4GP23"/>
<reference evidence="5" key="1">
    <citation type="submission" date="2021-05" db="EMBL/GenBank/DDBJ databases">
        <authorList>
            <person name="Arsene-Ploetze F."/>
        </authorList>
    </citation>
    <scope>NUCLEOTIDE SEQUENCE</scope>
    <source>
        <strain evidence="5">DSM 42138</strain>
    </source>
</reference>